<evidence type="ECO:0000313" key="2">
    <source>
        <dbReference type="Proteomes" id="UP001229346"/>
    </source>
</evidence>
<organism evidence="1 2">
    <name type="scientific">Paenibacillus harenae</name>
    <dbReference type="NCBI Taxonomy" id="306543"/>
    <lineage>
        <taxon>Bacteria</taxon>
        <taxon>Bacillati</taxon>
        <taxon>Bacillota</taxon>
        <taxon>Bacilli</taxon>
        <taxon>Bacillales</taxon>
        <taxon>Paenibacillaceae</taxon>
        <taxon>Paenibacillus</taxon>
    </lineage>
</organism>
<dbReference type="RefSeq" id="WP_307206151.1">
    <property type="nucleotide sequence ID" value="NZ_JAUSST010000006.1"/>
</dbReference>
<keyword evidence="2" id="KW-1185">Reference proteome</keyword>
<proteinExistence type="predicted"/>
<evidence type="ECO:0000313" key="1">
    <source>
        <dbReference type="EMBL" id="MDQ0114775.1"/>
    </source>
</evidence>
<sequence>MNTSQIESIRDALPFLSSVADEDLRAAELASVDLCKIICALTALCSADAWLRRRLQVRIGS</sequence>
<name>A0ABT9U7U6_PAEHA</name>
<accession>A0ABT9U7U6</accession>
<dbReference type="EMBL" id="JAUSSU010000008">
    <property type="protein sequence ID" value="MDQ0114775.1"/>
    <property type="molecule type" value="Genomic_DNA"/>
</dbReference>
<protein>
    <submittedName>
        <fullName evidence="1">Uncharacterized protein</fullName>
    </submittedName>
</protein>
<gene>
    <name evidence="1" type="ORF">J2T15_004231</name>
</gene>
<reference evidence="1 2" key="1">
    <citation type="submission" date="2023-07" db="EMBL/GenBank/DDBJ databases">
        <title>Sorghum-associated microbial communities from plants grown in Nebraska, USA.</title>
        <authorList>
            <person name="Schachtman D."/>
        </authorList>
    </citation>
    <scope>NUCLEOTIDE SEQUENCE [LARGE SCALE GENOMIC DNA]</scope>
    <source>
        <strain evidence="1 2">CC482</strain>
    </source>
</reference>
<dbReference type="Proteomes" id="UP001229346">
    <property type="component" value="Unassembled WGS sequence"/>
</dbReference>
<comment type="caution">
    <text evidence="1">The sequence shown here is derived from an EMBL/GenBank/DDBJ whole genome shotgun (WGS) entry which is preliminary data.</text>
</comment>